<keyword evidence="1" id="KW-0812">Transmembrane</keyword>
<dbReference type="PANTHER" id="PTHR40765:SF2">
    <property type="entry name" value="ESX-2 SECRETION SYSTEM ATPASE ECCB2"/>
    <property type="match status" value="1"/>
</dbReference>
<dbReference type="Proteomes" id="UP000219612">
    <property type="component" value="Unassembled WGS sequence"/>
</dbReference>
<proteinExistence type="predicted"/>
<sequence length="460" mass="47534">MPSRQDQLHSYQYSLQRVVAALVTHDPDPQRSPLRRAGTTALVSLLIAALAVLAATIYGIFTGNSNVSPKDASVVFQEKGTGARFVYSEADSRLHPVLNYASGLLLANAEAPEMKGISSEKLATVPLGDPLGIPDAPDSLPGKKALLTERWSVCTDNTSGAPLSTLLAGVRITDGTVLAQKGQALLVSDPGDRTYLIFGNRRFAIPAGRVDVTLNALRLGAQSPWPVSVAWINAVPAGPDLVAPRIAGVGGNSAGSDFRVGQLVTDGRQVAVILADGKAVLTEMQAALMRTVPGRQEPIAVGNDFLSIPTSQTRVSDAGDPDGLPPAVPALTDGTPAKACITLPVDKAGDGIRIDPATPQGLAVAGIPGADNSVRADRVFVERGKGAVTALAASSTAPAGSGTVSVVTDTGRQYPLANRALLTKLGYGGVRPQQIPSELISLMPMGPALDPARARQTSPQ</sequence>
<dbReference type="GO" id="GO:0005576">
    <property type="term" value="C:extracellular region"/>
    <property type="evidence" value="ECO:0007669"/>
    <property type="project" value="TreeGrafter"/>
</dbReference>
<dbReference type="InterPro" id="IPR044857">
    <property type="entry name" value="T7SS_EccB_R1"/>
</dbReference>
<dbReference type="OrthoDB" id="3847604at2"/>
<dbReference type="AlphaFoldDB" id="A0A285JEQ2"/>
<feature type="transmembrane region" description="Helical" evidence="1">
    <location>
        <begin position="41"/>
        <end position="61"/>
    </location>
</feature>
<reference evidence="2 3" key="1">
    <citation type="submission" date="2017-09" db="EMBL/GenBank/DDBJ databases">
        <authorList>
            <person name="Ehlers B."/>
            <person name="Leendertz F.H."/>
        </authorList>
    </citation>
    <scope>NUCLEOTIDE SEQUENCE [LARGE SCALE GENOMIC DNA]</scope>
    <source>
        <strain evidence="2 3">CGMCC 4.6857</strain>
    </source>
</reference>
<evidence type="ECO:0000313" key="3">
    <source>
        <dbReference type="Proteomes" id="UP000219612"/>
    </source>
</evidence>
<dbReference type="Gene3D" id="3.30.2390.20">
    <property type="entry name" value="Type VII secretion system EccB, repeat 1 domain"/>
    <property type="match status" value="1"/>
</dbReference>
<keyword evidence="3" id="KW-1185">Reference proteome</keyword>
<accession>A0A285JEQ2</accession>
<evidence type="ECO:0000313" key="2">
    <source>
        <dbReference type="EMBL" id="SNY58307.1"/>
    </source>
</evidence>
<keyword evidence="1" id="KW-1133">Transmembrane helix</keyword>
<dbReference type="InterPro" id="IPR007795">
    <property type="entry name" value="T7SS_EccB"/>
</dbReference>
<dbReference type="EMBL" id="OBDY01000019">
    <property type="protein sequence ID" value="SNY58307.1"/>
    <property type="molecule type" value="Genomic_DNA"/>
</dbReference>
<dbReference type="NCBIfam" id="TIGR03919">
    <property type="entry name" value="T7SS_EccB"/>
    <property type="match status" value="1"/>
</dbReference>
<dbReference type="Pfam" id="PF05108">
    <property type="entry name" value="T7SS_ESX1_EccB"/>
    <property type="match status" value="1"/>
</dbReference>
<protein>
    <submittedName>
        <fullName evidence="2">Type VII secretion protein EccB</fullName>
    </submittedName>
</protein>
<dbReference type="RefSeq" id="WP_097325314.1">
    <property type="nucleotide sequence ID" value="NZ_OBDY01000019.1"/>
</dbReference>
<organism evidence="2 3">
    <name type="scientific">Paractinoplanes atraurantiacus</name>
    <dbReference type="NCBI Taxonomy" id="1036182"/>
    <lineage>
        <taxon>Bacteria</taxon>
        <taxon>Bacillati</taxon>
        <taxon>Actinomycetota</taxon>
        <taxon>Actinomycetes</taxon>
        <taxon>Micromonosporales</taxon>
        <taxon>Micromonosporaceae</taxon>
        <taxon>Paractinoplanes</taxon>
    </lineage>
</organism>
<evidence type="ECO:0000256" key="1">
    <source>
        <dbReference type="SAM" id="Phobius"/>
    </source>
</evidence>
<keyword evidence="1" id="KW-0472">Membrane</keyword>
<name>A0A285JEQ2_9ACTN</name>
<dbReference type="PANTHER" id="PTHR40765">
    <property type="entry name" value="ESX-2 SECRETION SYSTEM ATPASE ECCB2"/>
    <property type="match status" value="1"/>
</dbReference>
<gene>
    <name evidence="2" type="ORF">SAMN05421748_11960</name>
</gene>